<dbReference type="AlphaFoldDB" id="A0A6A6XFD2"/>
<gene>
    <name evidence="2" type="ORF">K505DRAFT_416630</name>
</gene>
<proteinExistence type="predicted"/>
<feature type="region of interest" description="Disordered" evidence="1">
    <location>
        <begin position="30"/>
        <end position="211"/>
    </location>
</feature>
<feature type="compositionally biased region" description="Basic and acidic residues" evidence="1">
    <location>
        <begin position="125"/>
        <end position="141"/>
    </location>
</feature>
<reference evidence="2" key="1">
    <citation type="journal article" date="2020" name="Stud. Mycol.">
        <title>101 Dothideomycetes genomes: a test case for predicting lifestyles and emergence of pathogens.</title>
        <authorList>
            <person name="Haridas S."/>
            <person name="Albert R."/>
            <person name="Binder M."/>
            <person name="Bloem J."/>
            <person name="Labutti K."/>
            <person name="Salamov A."/>
            <person name="Andreopoulos B."/>
            <person name="Baker S."/>
            <person name="Barry K."/>
            <person name="Bills G."/>
            <person name="Bluhm B."/>
            <person name="Cannon C."/>
            <person name="Castanera R."/>
            <person name="Culley D."/>
            <person name="Daum C."/>
            <person name="Ezra D."/>
            <person name="Gonzalez J."/>
            <person name="Henrissat B."/>
            <person name="Kuo A."/>
            <person name="Liang C."/>
            <person name="Lipzen A."/>
            <person name="Lutzoni F."/>
            <person name="Magnuson J."/>
            <person name="Mondo S."/>
            <person name="Nolan M."/>
            <person name="Ohm R."/>
            <person name="Pangilinan J."/>
            <person name="Park H.-J."/>
            <person name="Ramirez L."/>
            <person name="Alfaro M."/>
            <person name="Sun H."/>
            <person name="Tritt A."/>
            <person name="Yoshinaga Y."/>
            <person name="Zwiers L.-H."/>
            <person name="Turgeon B."/>
            <person name="Goodwin S."/>
            <person name="Spatafora J."/>
            <person name="Crous P."/>
            <person name="Grigoriev I."/>
        </authorList>
    </citation>
    <scope>NUCLEOTIDE SEQUENCE</scope>
    <source>
        <strain evidence="2">CBS 109.77</strain>
    </source>
</reference>
<dbReference type="Proteomes" id="UP000799757">
    <property type="component" value="Unassembled WGS sequence"/>
</dbReference>
<protein>
    <recommendedName>
        <fullName evidence="4">Tafazzin</fullName>
    </recommendedName>
</protein>
<name>A0A6A6XFD2_9PLEO</name>
<feature type="compositionally biased region" description="Acidic residues" evidence="1">
    <location>
        <begin position="44"/>
        <end position="60"/>
    </location>
</feature>
<accession>A0A6A6XFD2</accession>
<dbReference type="EMBL" id="MU001867">
    <property type="protein sequence ID" value="KAF2795156.1"/>
    <property type="molecule type" value="Genomic_DNA"/>
</dbReference>
<evidence type="ECO:0000313" key="3">
    <source>
        <dbReference type="Proteomes" id="UP000799757"/>
    </source>
</evidence>
<feature type="region of interest" description="Disordered" evidence="1">
    <location>
        <begin position="504"/>
        <end position="523"/>
    </location>
</feature>
<evidence type="ECO:0008006" key="4">
    <source>
        <dbReference type="Google" id="ProtNLM"/>
    </source>
</evidence>
<evidence type="ECO:0000256" key="1">
    <source>
        <dbReference type="SAM" id="MobiDB-lite"/>
    </source>
</evidence>
<feature type="compositionally biased region" description="Polar residues" evidence="1">
    <location>
        <begin position="100"/>
        <end position="109"/>
    </location>
</feature>
<organism evidence="2 3">
    <name type="scientific">Melanomma pulvis-pyrius CBS 109.77</name>
    <dbReference type="NCBI Taxonomy" id="1314802"/>
    <lineage>
        <taxon>Eukaryota</taxon>
        <taxon>Fungi</taxon>
        <taxon>Dikarya</taxon>
        <taxon>Ascomycota</taxon>
        <taxon>Pezizomycotina</taxon>
        <taxon>Dothideomycetes</taxon>
        <taxon>Pleosporomycetidae</taxon>
        <taxon>Pleosporales</taxon>
        <taxon>Melanommataceae</taxon>
        <taxon>Melanomma</taxon>
    </lineage>
</organism>
<keyword evidence="3" id="KW-1185">Reference proteome</keyword>
<dbReference type="OrthoDB" id="193467at2759"/>
<sequence>MAASPSNYTFPLTLANNGSRCKGHVTAHVFSGQVSSQGCRRADDDDDDDDEDNGDGDGEGDGGVLHPVAIGPGPSQPSSAMPKKHTPSFTHTKPTYVHPSLQSSRSTPSAGPAEPQTVNQRIQQLRREQAPRTTPERRAEITDVITQRTVPPALRRILNLTEIDAPRPKPGTRTRTRAPQHGGRPPPGPAVPSSWLQSSRHAPSHLRKSRKDYTESDGLRFCALAQEHHVEHKRLPRNRSLVHQCLRTLALHWEELAEYEQHFLPALPIHHKEALLSYLSRYGNKGCLDFKSFKILFQNEKEVEGASGSEDIRFLDLTGLLNQDYTLADLNKSLNRSFANAAAVGGIAELSLGSLRRKEKAPAEIAESWEDDEADDLNVSLPPLQINVPIFPNLTRLSLAHPGSWASWSDLLTLSTKLNTLTHLSLAYWPRPSTTPNAGTTSMVSKHTKPISLGGSHFYSDLDDDWHEAANILRRLSLNTYCLKWLDLEGCTWHKALTWDFAENPHPGQTGTETSDSDEWVRATSSPGPDWAAAWRQIEYLNLFQGWIPKDRQSLQSMPAGVVPVQLMRWLRENGEKEEVRGKLSGESGYVVGEWMEREKVARSVAGEVLRQRRAGKCAIWCVVDHGWESVVPVKKKAVEIVTIG</sequence>
<evidence type="ECO:0000313" key="2">
    <source>
        <dbReference type="EMBL" id="KAF2795156.1"/>
    </source>
</evidence>